<keyword evidence="3 4" id="KW-0326">Glycosidase</keyword>
<dbReference type="AlphaFoldDB" id="A0A1G7RDN9"/>
<dbReference type="STRING" id="1550231.SAMN05660662_0281"/>
<dbReference type="PROSITE" id="PS51764">
    <property type="entry name" value="GH26"/>
    <property type="match status" value="1"/>
</dbReference>
<evidence type="ECO:0000256" key="4">
    <source>
        <dbReference type="PROSITE-ProRule" id="PRU01100"/>
    </source>
</evidence>
<accession>A0A1G7RDN9</accession>
<dbReference type="GO" id="GO:0016985">
    <property type="term" value="F:mannan endo-1,4-beta-mannosidase activity"/>
    <property type="evidence" value="ECO:0007669"/>
    <property type="project" value="InterPro"/>
</dbReference>
<reference evidence="7" key="1">
    <citation type="submission" date="2016-10" db="EMBL/GenBank/DDBJ databases">
        <authorList>
            <person name="Varghese N."/>
            <person name="Submissions S."/>
        </authorList>
    </citation>
    <scope>NUCLEOTIDE SEQUENCE [LARGE SCALE GENOMIC DNA]</scope>
    <source>
        <strain evidence="7">DSM 44268</strain>
    </source>
</reference>
<dbReference type="Proteomes" id="UP000199406">
    <property type="component" value="Unassembled WGS sequence"/>
</dbReference>
<dbReference type="PANTHER" id="PTHR40079">
    <property type="entry name" value="MANNAN ENDO-1,4-BETA-MANNOSIDASE E-RELATED"/>
    <property type="match status" value="1"/>
</dbReference>
<sequence length="295" mass="32556">MPLLGISAPDLAAFDRFAAATGTQPDVYDVFEAWGNDRPLDLELAEAVAVRGARLSITWEPWDASGSHTRQPAYSLRSIAAGDHDGYIDRFARSVQEHGRPVSLRLMHEMNGKWYPWGSGVNGNRPGDFVPAYRHVHDRFTALGVTNVEWVWAPNAVYTGSAPLAPLYPGDAYVDAVGVSNYNWGNEIRDGYRTSWASFGELFDPSLAELRSLTTRPVWISETGSSDSGGSKAEWVAALSAELAARPEIVGLIWFDHVDEARTVDWRIEDDADAVAAWRTVFDARPRVPRGQPLD</sequence>
<dbReference type="SUPFAM" id="SSF51445">
    <property type="entry name" value="(Trans)glycosidases"/>
    <property type="match status" value="1"/>
</dbReference>
<gene>
    <name evidence="6" type="ORF">SAMN05660662_0281</name>
</gene>
<evidence type="ECO:0000256" key="1">
    <source>
        <dbReference type="ARBA" id="ARBA00007754"/>
    </source>
</evidence>
<dbReference type="InterPro" id="IPR022790">
    <property type="entry name" value="GH26_dom"/>
</dbReference>
<comment type="similarity">
    <text evidence="1 4">Belongs to the glycosyl hydrolase 26 family.</text>
</comment>
<evidence type="ECO:0000256" key="2">
    <source>
        <dbReference type="ARBA" id="ARBA00022801"/>
    </source>
</evidence>
<feature type="active site" description="Nucleophile" evidence="4">
    <location>
        <position position="222"/>
    </location>
</feature>
<evidence type="ECO:0000313" key="6">
    <source>
        <dbReference type="EMBL" id="SDG08891.1"/>
    </source>
</evidence>
<dbReference type="Gene3D" id="3.20.20.80">
    <property type="entry name" value="Glycosidases"/>
    <property type="match status" value="1"/>
</dbReference>
<name>A0A1G7RDN9_9ACTN</name>
<evidence type="ECO:0000259" key="5">
    <source>
        <dbReference type="PROSITE" id="PS51764"/>
    </source>
</evidence>
<organism evidence="6 7">
    <name type="scientific">Blastococcus aurantiacus</name>
    <dbReference type="NCBI Taxonomy" id="1550231"/>
    <lineage>
        <taxon>Bacteria</taxon>
        <taxon>Bacillati</taxon>
        <taxon>Actinomycetota</taxon>
        <taxon>Actinomycetes</taxon>
        <taxon>Geodermatophilales</taxon>
        <taxon>Geodermatophilaceae</taxon>
        <taxon>Blastococcus</taxon>
    </lineage>
</organism>
<dbReference type="PANTHER" id="PTHR40079:SF4">
    <property type="entry name" value="GH26 DOMAIN-CONTAINING PROTEIN-RELATED"/>
    <property type="match status" value="1"/>
</dbReference>
<dbReference type="Pfam" id="PF02156">
    <property type="entry name" value="Glyco_hydro_26"/>
    <property type="match status" value="1"/>
</dbReference>
<protein>
    <submittedName>
        <fullName evidence="6">Glycosyl hydrolase family 26</fullName>
    </submittedName>
</protein>
<dbReference type="InterPro" id="IPR017853">
    <property type="entry name" value="GH"/>
</dbReference>
<dbReference type="EMBL" id="FNBT01000011">
    <property type="protein sequence ID" value="SDG08891.1"/>
    <property type="molecule type" value="Genomic_DNA"/>
</dbReference>
<evidence type="ECO:0000256" key="3">
    <source>
        <dbReference type="ARBA" id="ARBA00023295"/>
    </source>
</evidence>
<keyword evidence="7" id="KW-1185">Reference proteome</keyword>
<dbReference type="GO" id="GO:0006080">
    <property type="term" value="P:substituted mannan metabolic process"/>
    <property type="evidence" value="ECO:0007669"/>
    <property type="project" value="InterPro"/>
</dbReference>
<dbReference type="InterPro" id="IPR000805">
    <property type="entry name" value="Glyco_hydro_26"/>
</dbReference>
<evidence type="ECO:0000313" key="7">
    <source>
        <dbReference type="Proteomes" id="UP000199406"/>
    </source>
</evidence>
<proteinExistence type="inferred from homology"/>
<keyword evidence="2 4" id="KW-0378">Hydrolase</keyword>
<feature type="active site" description="Proton donor" evidence="4">
    <location>
        <position position="109"/>
    </location>
</feature>
<feature type="domain" description="GH26" evidence="5">
    <location>
        <begin position="1"/>
        <end position="291"/>
    </location>
</feature>